<organism evidence="1 2">
    <name type="scientific">Raineyella fluvialis</name>
    <dbReference type="NCBI Taxonomy" id="2662261"/>
    <lineage>
        <taxon>Bacteria</taxon>
        <taxon>Bacillati</taxon>
        <taxon>Actinomycetota</taxon>
        <taxon>Actinomycetes</taxon>
        <taxon>Propionibacteriales</taxon>
        <taxon>Propionibacteriaceae</taxon>
        <taxon>Raineyella</taxon>
    </lineage>
</organism>
<dbReference type="GO" id="GO:0050308">
    <property type="term" value="F:sugar-phosphatase activity"/>
    <property type="evidence" value="ECO:0007669"/>
    <property type="project" value="TreeGrafter"/>
</dbReference>
<dbReference type="EMBL" id="CP045725">
    <property type="protein sequence ID" value="QGF24558.1"/>
    <property type="molecule type" value="Genomic_DNA"/>
</dbReference>
<dbReference type="Proteomes" id="UP000386847">
    <property type="component" value="Chromosome"/>
</dbReference>
<dbReference type="SFLD" id="SFLDS00003">
    <property type="entry name" value="Haloacid_Dehalogenase"/>
    <property type="match status" value="1"/>
</dbReference>
<dbReference type="KEGG" id="rain:Rai3103_13940"/>
<accession>A0A5Q2FCQ5</accession>
<sequence length="218" mass="22484">MTSTVAAAVLLDMDGTLVDSTAIVERVWVDWSLAHGVDPARTLATIHGRQGHDSMALLLPGRPHEENIAENRSLLARETTELDGVVEIAGAGVLLSQLTDLPHALVTSATRELAAARMGAAGLRMPRVAVTAEDATAGKPDPEGFLIAARRLQVPPAACVVVEDSANGIAAGLAAGMSVIGVGPRAADHHPTWTVDSVADIQAVGAGAEILLTLDLSY</sequence>
<evidence type="ECO:0000313" key="1">
    <source>
        <dbReference type="EMBL" id="QGF24558.1"/>
    </source>
</evidence>
<dbReference type="SUPFAM" id="SSF56784">
    <property type="entry name" value="HAD-like"/>
    <property type="match status" value="1"/>
</dbReference>
<dbReference type="SFLD" id="SFLDG01129">
    <property type="entry name" value="C1.5:_HAD__Beta-PGM__Phosphata"/>
    <property type="match status" value="1"/>
</dbReference>
<dbReference type="InterPro" id="IPR023198">
    <property type="entry name" value="PGP-like_dom2"/>
</dbReference>
<dbReference type="RefSeq" id="WP_153573087.1">
    <property type="nucleotide sequence ID" value="NZ_CP045725.1"/>
</dbReference>
<gene>
    <name evidence="1" type="ORF">Rai3103_13940</name>
</gene>
<dbReference type="NCBIfam" id="TIGR01509">
    <property type="entry name" value="HAD-SF-IA-v3"/>
    <property type="match status" value="1"/>
</dbReference>
<reference evidence="1 2" key="1">
    <citation type="submission" date="2019-10" db="EMBL/GenBank/DDBJ databases">
        <title>Genomic analysis of Raineyella sp. CBA3103.</title>
        <authorList>
            <person name="Roh S.W."/>
        </authorList>
    </citation>
    <scope>NUCLEOTIDE SEQUENCE [LARGE SCALE GENOMIC DNA]</scope>
    <source>
        <strain evidence="1 2">CBA3103</strain>
    </source>
</reference>
<dbReference type="Pfam" id="PF00702">
    <property type="entry name" value="Hydrolase"/>
    <property type="match status" value="1"/>
</dbReference>
<dbReference type="PANTHER" id="PTHR43481">
    <property type="entry name" value="FRUCTOSE-1-PHOSPHATE PHOSPHATASE"/>
    <property type="match status" value="1"/>
</dbReference>
<keyword evidence="2" id="KW-1185">Reference proteome</keyword>
<dbReference type="InterPro" id="IPR051806">
    <property type="entry name" value="HAD-like_SPP"/>
</dbReference>
<dbReference type="InterPro" id="IPR006439">
    <property type="entry name" value="HAD-SF_hydro_IA"/>
</dbReference>
<keyword evidence="1" id="KW-0378">Hydrolase</keyword>
<dbReference type="InterPro" id="IPR036412">
    <property type="entry name" value="HAD-like_sf"/>
</dbReference>
<dbReference type="InterPro" id="IPR023214">
    <property type="entry name" value="HAD_sf"/>
</dbReference>
<proteinExistence type="predicted"/>
<dbReference type="Gene3D" id="1.10.150.240">
    <property type="entry name" value="Putative phosphatase, domain 2"/>
    <property type="match status" value="1"/>
</dbReference>
<evidence type="ECO:0000313" key="2">
    <source>
        <dbReference type="Proteomes" id="UP000386847"/>
    </source>
</evidence>
<protein>
    <submittedName>
        <fullName evidence="1">HAD-IA family hydrolase</fullName>
    </submittedName>
</protein>
<dbReference type="AlphaFoldDB" id="A0A5Q2FCQ5"/>
<dbReference type="Gene3D" id="3.40.50.1000">
    <property type="entry name" value="HAD superfamily/HAD-like"/>
    <property type="match status" value="1"/>
</dbReference>
<dbReference type="PANTHER" id="PTHR43481:SF4">
    <property type="entry name" value="GLYCEROL-1-PHOSPHATE PHOSPHOHYDROLASE 1-RELATED"/>
    <property type="match status" value="1"/>
</dbReference>
<name>A0A5Q2FCQ5_9ACTN</name>